<evidence type="ECO:0000256" key="6">
    <source>
        <dbReference type="SAM" id="MobiDB-lite"/>
    </source>
</evidence>
<evidence type="ECO:0000256" key="3">
    <source>
        <dbReference type="ARBA" id="ARBA00023127"/>
    </source>
</evidence>
<dbReference type="InterPro" id="IPR013763">
    <property type="entry name" value="Cyclin-like_dom"/>
</dbReference>
<dbReference type="PROSITE" id="PS00292">
    <property type="entry name" value="CYCLINS"/>
    <property type="match status" value="1"/>
</dbReference>
<dbReference type="EMBL" id="BKCJ010213669">
    <property type="protein sequence ID" value="GEY82929.1"/>
    <property type="molecule type" value="Genomic_DNA"/>
</dbReference>
<proteinExistence type="inferred from homology"/>
<feature type="domain" description="Cyclin C-terminal" evidence="8">
    <location>
        <begin position="603"/>
        <end position="726"/>
    </location>
</feature>
<sequence length="740" mass="83714">IDKNNATFENEISESFNSRILSARGKPIITMLEDIRIYLMQRVYAIHKLAMDLEDTITPSIRRLIEIKKKAQRRWVVVQSGYQEIEVRKADEAYGNSWIEAYQYRIRPVFGLKMWKPSTLPKPFPPIERKMPGRPRTRRIRYLTMIEKKGSKTSDKTNFKKVKDGSNNKKVHKNFVEDPTTANDEDPKQPQDEDPKQQQSETVVDKEKQAATCNDVPESPKPQKKKGRGKAKKTSSDLPRICSFCSLTLKTLSFVLGYLWVCVPLMSSVGNRRGMGSSSVAKRQAENVVGKSMAVPAHMAKKRPALANVTNQRPRNGSNLNVPPVSKISEPKKTVNDTGIFSTSVPLKQTGLSRSASITRKDATVSRIIVSSVQSKMDASPSKSDGLSVSMDETMSTCDSLNSPDVEYIDNNDIAAIESIERKTSSKLSISDHDDTQGNACKREILVEMGKSEKIVDLDVDLMEPQLCATMACDIYQHLRASEAKKRPAVDFMENVQKDINPSMRAILIDWLVEVAEEYRLVPDTLYLTINYIDRFLSGNLMDRQRLQLLGVACMMIASKYEEICAPQVEEFCYITDNTYFKDEVLEMESSVLNFLKFEMTAPTVRCFLRRFVRAAQGVNEAPSMHLEHLASYIAELSLLEYDMLQYAPSLVAASAIFLARYVQSPSQKPWDSTLRHYTQYQPSDLSECVKALHALVCECPRSSLPAIREKYSQHKYKSVAKKYNCPPSIPVVYFQNVSC</sequence>
<reference evidence="9" key="1">
    <citation type="journal article" date="2019" name="Sci. Rep.">
        <title>Draft genome of Tanacetum cinerariifolium, the natural source of mosquito coil.</title>
        <authorList>
            <person name="Yamashiro T."/>
            <person name="Shiraishi A."/>
            <person name="Satake H."/>
            <person name="Nakayama K."/>
        </authorList>
    </citation>
    <scope>NUCLEOTIDE SEQUENCE</scope>
</reference>
<organism evidence="9">
    <name type="scientific">Tanacetum cinerariifolium</name>
    <name type="common">Dalmatian daisy</name>
    <name type="synonym">Chrysanthemum cinerariifolium</name>
    <dbReference type="NCBI Taxonomy" id="118510"/>
    <lineage>
        <taxon>Eukaryota</taxon>
        <taxon>Viridiplantae</taxon>
        <taxon>Streptophyta</taxon>
        <taxon>Embryophyta</taxon>
        <taxon>Tracheophyta</taxon>
        <taxon>Spermatophyta</taxon>
        <taxon>Magnoliopsida</taxon>
        <taxon>eudicotyledons</taxon>
        <taxon>Gunneridae</taxon>
        <taxon>Pentapetalae</taxon>
        <taxon>asterids</taxon>
        <taxon>campanulids</taxon>
        <taxon>Asterales</taxon>
        <taxon>Asteraceae</taxon>
        <taxon>Asteroideae</taxon>
        <taxon>Anthemideae</taxon>
        <taxon>Anthemidinae</taxon>
        <taxon>Tanacetum</taxon>
    </lineage>
</organism>
<dbReference type="CDD" id="cd20506">
    <property type="entry name" value="CYCLIN_AtCycA-like_rpt2"/>
    <property type="match status" value="1"/>
</dbReference>
<feature type="non-terminal residue" evidence="9">
    <location>
        <position position="1"/>
    </location>
</feature>
<evidence type="ECO:0000256" key="1">
    <source>
        <dbReference type="ARBA" id="ARBA00006955"/>
    </source>
</evidence>
<evidence type="ECO:0000259" key="8">
    <source>
        <dbReference type="SMART" id="SM01332"/>
    </source>
</evidence>
<dbReference type="Gene3D" id="1.10.472.10">
    <property type="entry name" value="Cyclin-like"/>
    <property type="match status" value="2"/>
</dbReference>
<dbReference type="Pfam" id="PF02984">
    <property type="entry name" value="Cyclin_C"/>
    <property type="match status" value="1"/>
</dbReference>
<dbReference type="GO" id="GO:0051301">
    <property type="term" value="P:cell division"/>
    <property type="evidence" value="ECO:0007669"/>
    <property type="project" value="UniProtKB-KW"/>
</dbReference>
<accession>A0A699HZ36</accession>
<dbReference type="InterPro" id="IPR006671">
    <property type="entry name" value="Cyclin_N"/>
</dbReference>
<dbReference type="FunFam" id="1.10.472.10:FF:000167">
    <property type="entry name" value="Mitotic cyclin 6"/>
    <property type="match status" value="1"/>
</dbReference>
<feature type="compositionally biased region" description="Basic residues" evidence="6">
    <location>
        <begin position="222"/>
        <end position="233"/>
    </location>
</feature>
<dbReference type="SMART" id="SM01332">
    <property type="entry name" value="Cyclin_C"/>
    <property type="match status" value="1"/>
</dbReference>
<protein>
    <submittedName>
        <fullName evidence="9">Cyclin A1,1</fullName>
    </submittedName>
</protein>
<keyword evidence="4" id="KW-0131">Cell cycle</keyword>
<dbReference type="SUPFAM" id="SSF47954">
    <property type="entry name" value="Cyclin-like"/>
    <property type="match status" value="2"/>
</dbReference>
<evidence type="ECO:0000259" key="7">
    <source>
        <dbReference type="SMART" id="SM00385"/>
    </source>
</evidence>
<name>A0A699HZ36_TANCI</name>
<feature type="domain" description="Cyclin-like" evidence="7">
    <location>
        <begin position="607"/>
        <end position="695"/>
    </location>
</feature>
<feature type="domain" description="Cyclin-like" evidence="7">
    <location>
        <begin position="510"/>
        <end position="594"/>
    </location>
</feature>
<feature type="region of interest" description="Disordered" evidence="6">
    <location>
        <begin position="145"/>
        <end position="236"/>
    </location>
</feature>
<dbReference type="InterPro" id="IPR039361">
    <property type="entry name" value="Cyclin"/>
</dbReference>
<feature type="region of interest" description="Disordered" evidence="6">
    <location>
        <begin position="310"/>
        <end position="331"/>
    </location>
</feature>
<dbReference type="InterPro" id="IPR048258">
    <property type="entry name" value="Cyclins_cyclin-box"/>
</dbReference>
<dbReference type="FunFam" id="1.10.472.10:FF:000013">
    <property type="entry name" value="Cyclin A1"/>
    <property type="match status" value="1"/>
</dbReference>
<dbReference type="PANTHER" id="PTHR10177">
    <property type="entry name" value="CYCLINS"/>
    <property type="match status" value="1"/>
</dbReference>
<dbReference type="InterPro" id="IPR036915">
    <property type="entry name" value="Cyclin-like_sf"/>
</dbReference>
<gene>
    <name evidence="9" type="ORF">Tci_454903</name>
</gene>
<evidence type="ECO:0000256" key="4">
    <source>
        <dbReference type="ARBA" id="ARBA00023306"/>
    </source>
</evidence>
<dbReference type="AlphaFoldDB" id="A0A699HZ36"/>
<feature type="compositionally biased region" description="Basic and acidic residues" evidence="6">
    <location>
        <begin position="185"/>
        <end position="196"/>
    </location>
</feature>
<feature type="compositionally biased region" description="Polar residues" evidence="6">
    <location>
        <begin position="310"/>
        <end position="321"/>
    </location>
</feature>
<feature type="compositionally biased region" description="Basic and acidic residues" evidence="6">
    <location>
        <begin position="146"/>
        <end position="167"/>
    </location>
</feature>
<dbReference type="InterPro" id="IPR004367">
    <property type="entry name" value="Cyclin_C-dom"/>
</dbReference>
<dbReference type="SMART" id="SM00385">
    <property type="entry name" value="CYCLIN"/>
    <property type="match status" value="2"/>
</dbReference>
<comment type="caution">
    <text evidence="9">The sequence shown here is derived from an EMBL/GenBank/DDBJ whole genome shotgun (WGS) entry which is preliminary data.</text>
</comment>
<keyword evidence="3 5" id="KW-0195">Cyclin</keyword>
<dbReference type="Pfam" id="PF00134">
    <property type="entry name" value="Cyclin_N"/>
    <property type="match status" value="1"/>
</dbReference>
<comment type="similarity">
    <text evidence="1">Belongs to the cyclin family. Cyclin AB subfamily.</text>
</comment>
<evidence type="ECO:0000313" key="9">
    <source>
        <dbReference type="EMBL" id="GEY82929.1"/>
    </source>
</evidence>
<keyword evidence="2" id="KW-0132">Cell division</keyword>
<feature type="region of interest" description="Disordered" evidence="6">
    <location>
        <begin position="376"/>
        <end position="396"/>
    </location>
</feature>
<dbReference type="CDD" id="cd20562">
    <property type="entry name" value="CYCLIN_AtCycA_like_rpt1"/>
    <property type="match status" value="1"/>
</dbReference>
<evidence type="ECO:0000256" key="2">
    <source>
        <dbReference type="ARBA" id="ARBA00022618"/>
    </source>
</evidence>
<evidence type="ECO:0000256" key="5">
    <source>
        <dbReference type="RuleBase" id="RU000383"/>
    </source>
</evidence>